<dbReference type="Gene3D" id="3.20.20.80">
    <property type="entry name" value="Glycosidases"/>
    <property type="match status" value="1"/>
</dbReference>
<dbReference type="PANTHER" id="PTHR10357:SF210">
    <property type="entry name" value="MALTODEXTRIN GLUCOSIDASE"/>
    <property type="match status" value="1"/>
</dbReference>
<evidence type="ECO:0000259" key="4">
    <source>
        <dbReference type="SMART" id="SM00642"/>
    </source>
</evidence>
<evidence type="ECO:0000256" key="3">
    <source>
        <dbReference type="SAM" id="MobiDB-lite"/>
    </source>
</evidence>
<reference evidence="5" key="1">
    <citation type="submission" date="2021-01" db="EMBL/GenBank/DDBJ databases">
        <authorList>
            <person name="Corre E."/>
            <person name="Pelletier E."/>
            <person name="Niang G."/>
            <person name="Scheremetjew M."/>
            <person name="Finn R."/>
            <person name="Kale V."/>
            <person name="Holt S."/>
            <person name="Cochrane G."/>
            <person name="Meng A."/>
            <person name="Brown T."/>
            <person name="Cohen L."/>
        </authorList>
    </citation>
    <scope>NUCLEOTIDE SEQUENCE</scope>
    <source>
        <strain evidence="5">CCMP1723</strain>
    </source>
</reference>
<keyword evidence="2" id="KW-0326">Glycosidase</keyword>
<dbReference type="SMART" id="SM00642">
    <property type="entry name" value="Aamy"/>
    <property type="match status" value="1"/>
</dbReference>
<feature type="domain" description="Glycosyl hydrolase family 13 catalytic" evidence="4">
    <location>
        <begin position="114"/>
        <end position="514"/>
    </location>
</feature>
<dbReference type="Pfam" id="PF00128">
    <property type="entry name" value="Alpha-amylase"/>
    <property type="match status" value="1"/>
</dbReference>
<evidence type="ECO:0000313" key="5">
    <source>
        <dbReference type="EMBL" id="CAD8519893.1"/>
    </source>
</evidence>
<dbReference type="GO" id="GO:0005975">
    <property type="term" value="P:carbohydrate metabolic process"/>
    <property type="evidence" value="ECO:0007669"/>
    <property type="project" value="InterPro"/>
</dbReference>
<gene>
    <name evidence="5" type="ORF">MCOM1403_LOCUS7319</name>
</gene>
<accession>A0A7S0NLF0</accession>
<protein>
    <recommendedName>
        <fullName evidence="4">Glycosyl hydrolase family 13 catalytic domain-containing protein</fullName>
    </recommendedName>
</protein>
<name>A0A7S0NLF0_MICPS</name>
<keyword evidence="1" id="KW-0378">Hydrolase</keyword>
<dbReference type="InterPro" id="IPR017853">
    <property type="entry name" value="GH"/>
</dbReference>
<evidence type="ECO:0000256" key="2">
    <source>
        <dbReference type="ARBA" id="ARBA00023295"/>
    </source>
</evidence>
<feature type="region of interest" description="Disordered" evidence="3">
    <location>
        <begin position="18"/>
        <end position="49"/>
    </location>
</feature>
<dbReference type="GO" id="GO:0016798">
    <property type="term" value="F:hydrolase activity, acting on glycosyl bonds"/>
    <property type="evidence" value="ECO:0007669"/>
    <property type="project" value="UniProtKB-KW"/>
</dbReference>
<dbReference type="PANTHER" id="PTHR10357">
    <property type="entry name" value="ALPHA-AMYLASE FAMILY MEMBER"/>
    <property type="match status" value="1"/>
</dbReference>
<organism evidence="5">
    <name type="scientific">Micromonas pusilla</name>
    <name type="common">Picoplanktonic green alga</name>
    <name type="synonym">Chromulina pusilla</name>
    <dbReference type="NCBI Taxonomy" id="38833"/>
    <lineage>
        <taxon>Eukaryota</taxon>
        <taxon>Viridiplantae</taxon>
        <taxon>Chlorophyta</taxon>
        <taxon>Mamiellophyceae</taxon>
        <taxon>Mamiellales</taxon>
        <taxon>Mamiellaceae</taxon>
        <taxon>Micromonas</taxon>
    </lineage>
</organism>
<dbReference type="InterPro" id="IPR006047">
    <property type="entry name" value="GH13_cat_dom"/>
</dbReference>
<dbReference type="CDD" id="cd11338">
    <property type="entry name" value="AmyAc_CMD"/>
    <property type="match status" value="1"/>
</dbReference>
<dbReference type="EMBL" id="HBEQ01009091">
    <property type="protein sequence ID" value="CAD8519893.1"/>
    <property type="molecule type" value="Transcribed_RNA"/>
</dbReference>
<dbReference type="AlphaFoldDB" id="A0A7S0NLF0"/>
<proteinExistence type="predicted"/>
<sequence>MNATSALTSALDLTALRSRRPATASGNRVANSTARRIRRNRSSSANASKNLGRFPAVRVFAADAQQTPPNQGTWGDWNELVKPGQSATGRVVVTPSPTDPGNPLDWWKDAIVYQIFPDRFAPDPAGPPPGTSLDPWGSNPTIRSFQGGSIKGITANLDYIQSLGINTIYTTPVFLSSANHRYHPSDFMKVDPMLGGEDAFRELVDEVHKRGMRFVLDGVFNHTGRGHWAFTSLLDGQEQSPYKGWFLPKSFPVRAYDVERYHVNYECWWDLPDLPKLNFNNEGVVEHILDVGEWWVKEFNIDGWRLDYPIEIPNEFWKEYRRRVRAVNPGAVTVGELFGVRPDCVGEGNHFDSLMNYAFGTCSLGFVGCGFELRQDDAIGGEYQVIAVDAQGFKDNFGEVCAAYQKAHTESKGGLGGGSAHPSMLMNLFDSHDTARALWMLQGDTTALKMLLLMMACAPGPSMLYQGTEVGQTSANGLKGAGRDPANREAFPWHKKEDWDVDLLEHVKGVNHLRRDLYALRRGGLRWCEATRPSRAPDGSEAPVELNPEEGREECENLLVWERFFDSRDDGVDAVCLFHSSRVEGTGVITVRTGFNPGETLVAAYTSLGVEGNYTVDAEGCVKISMPPRTAAVLTLPRDMHEK</sequence>
<evidence type="ECO:0000256" key="1">
    <source>
        <dbReference type="ARBA" id="ARBA00022801"/>
    </source>
</evidence>
<dbReference type="SUPFAM" id="SSF51445">
    <property type="entry name" value="(Trans)glycosidases"/>
    <property type="match status" value="1"/>
</dbReference>